<keyword evidence="2" id="KW-1185">Reference proteome</keyword>
<organism evidence="1 2">
    <name type="scientific">Penicillium cf. viridicatum</name>
    <dbReference type="NCBI Taxonomy" id="2972119"/>
    <lineage>
        <taxon>Eukaryota</taxon>
        <taxon>Fungi</taxon>
        <taxon>Dikarya</taxon>
        <taxon>Ascomycota</taxon>
        <taxon>Pezizomycotina</taxon>
        <taxon>Eurotiomycetes</taxon>
        <taxon>Eurotiomycetidae</taxon>
        <taxon>Eurotiales</taxon>
        <taxon>Aspergillaceae</taxon>
        <taxon>Penicillium</taxon>
    </lineage>
</organism>
<dbReference type="SUPFAM" id="SSF51556">
    <property type="entry name" value="Metallo-dependent hydrolases"/>
    <property type="match status" value="1"/>
</dbReference>
<dbReference type="InterPro" id="IPR032466">
    <property type="entry name" value="Metal_Hydrolase"/>
</dbReference>
<evidence type="ECO:0008006" key="3">
    <source>
        <dbReference type="Google" id="ProtNLM"/>
    </source>
</evidence>
<sequence>MKIWVSTDRNQDLEKFDQAQRVRDARHVRELRSSNNDPAEDLLAFSIAPTKPEPESQPLDETVRQILLFRELGAKPTTMHVAMGPYDTAHRKLVQHLANEVILDPDLIFSHGASLTDSELDSIRCAGAGLVAPPTRSCR</sequence>
<reference evidence="1" key="2">
    <citation type="journal article" date="2023" name="IMA Fungus">
        <title>Comparative genomic study of the Penicillium genus elucidates a diverse pangenome and 15 lateral gene transfer events.</title>
        <authorList>
            <person name="Petersen C."/>
            <person name="Sorensen T."/>
            <person name="Nielsen M.R."/>
            <person name="Sondergaard T.E."/>
            <person name="Sorensen J.L."/>
            <person name="Fitzpatrick D.A."/>
            <person name="Frisvad J.C."/>
            <person name="Nielsen K.L."/>
        </authorList>
    </citation>
    <scope>NUCLEOTIDE SEQUENCE</scope>
    <source>
        <strain evidence="1">IBT 20477</strain>
    </source>
</reference>
<gene>
    <name evidence="1" type="ORF">N7449_001776</name>
</gene>
<dbReference type="Proteomes" id="UP001150942">
    <property type="component" value="Unassembled WGS sequence"/>
</dbReference>
<name>A0A9W9T9K2_9EURO</name>
<evidence type="ECO:0000313" key="2">
    <source>
        <dbReference type="Proteomes" id="UP001150942"/>
    </source>
</evidence>
<dbReference type="EMBL" id="JAPQKQ010000001">
    <property type="protein sequence ID" value="KAJ5214607.1"/>
    <property type="molecule type" value="Genomic_DNA"/>
</dbReference>
<reference evidence="1" key="1">
    <citation type="submission" date="2022-11" db="EMBL/GenBank/DDBJ databases">
        <authorList>
            <person name="Petersen C."/>
        </authorList>
    </citation>
    <scope>NUCLEOTIDE SEQUENCE</scope>
    <source>
        <strain evidence="1">IBT 20477</strain>
    </source>
</reference>
<proteinExistence type="predicted"/>
<evidence type="ECO:0000313" key="1">
    <source>
        <dbReference type="EMBL" id="KAJ5214607.1"/>
    </source>
</evidence>
<dbReference type="AlphaFoldDB" id="A0A9W9T9K2"/>
<protein>
    <recommendedName>
        <fullName evidence="3">Amidohydrolase-related domain-containing protein</fullName>
    </recommendedName>
</protein>
<comment type="caution">
    <text evidence="1">The sequence shown here is derived from an EMBL/GenBank/DDBJ whole genome shotgun (WGS) entry which is preliminary data.</text>
</comment>
<dbReference type="Gene3D" id="3.20.20.140">
    <property type="entry name" value="Metal-dependent hydrolases"/>
    <property type="match status" value="1"/>
</dbReference>
<accession>A0A9W9T9K2</accession>
<dbReference type="OrthoDB" id="194468at2759"/>